<gene>
    <name evidence="2" type="ORF">SAMN04487972_105115</name>
</gene>
<feature type="domain" description="AMP-dependent synthetase/ligase" evidence="1">
    <location>
        <begin position="7"/>
        <end position="316"/>
    </location>
</feature>
<dbReference type="Pfam" id="PF00501">
    <property type="entry name" value="AMP-binding"/>
    <property type="match status" value="1"/>
</dbReference>
<dbReference type="PANTHER" id="PTHR43767">
    <property type="entry name" value="LONG-CHAIN-FATTY-ACID--COA LIGASE"/>
    <property type="match status" value="1"/>
</dbReference>
<dbReference type="InterPro" id="IPR042099">
    <property type="entry name" value="ANL_N_sf"/>
</dbReference>
<protein>
    <submittedName>
        <fullName evidence="2">AMP-binding enzyme</fullName>
    </submittedName>
</protein>
<accession>A0A1I0T7E7</accession>
<dbReference type="RefSeq" id="WP_052081283.1">
    <property type="nucleotide sequence ID" value="NZ_FOJO01000005.1"/>
</dbReference>
<dbReference type="SUPFAM" id="SSF56801">
    <property type="entry name" value="Acetyl-CoA synthetase-like"/>
    <property type="match status" value="1"/>
</dbReference>
<evidence type="ECO:0000313" key="3">
    <source>
        <dbReference type="Proteomes" id="UP000182312"/>
    </source>
</evidence>
<dbReference type="InterPro" id="IPR000873">
    <property type="entry name" value="AMP-dep_synth/lig_dom"/>
</dbReference>
<dbReference type="EMBL" id="FOJO01000005">
    <property type="protein sequence ID" value="SFA47659.1"/>
    <property type="molecule type" value="Genomic_DNA"/>
</dbReference>
<dbReference type="OrthoDB" id="9803968at2"/>
<reference evidence="2 3" key="1">
    <citation type="submission" date="2016-10" db="EMBL/GenBank/DDBJ databases">
        <authorList>
            <person name="de Groot N.N."/>
        </authorList>
    </citation>
    <scope>NUCLEOTIDE SEQUENCE [LARGE SCALE GENOMIC DNA]</scope>
    <source>
        <strain evidence="2 3">CGMCC 1.6117</strain>
    </source>
</reference>
<dbReference type="InterPro" id="IPR050237">
    <property type="entry name" value="ATP-dep_AMP-bd_enzyme"/>
</dbReference>
<dbReference type="PANTHER" id="PTHR43767:SF7">
    <property type="entry name" value="MEDIUM_LONG-CHAIN-FATTY-ACID--COA LIGASE FADD8"/>
    <property type="match status" value="1"/>
</dbReference>
<proteinExistence type="predicted"/>
<dbReference type="Proteomes" id="UP000182312">
    <property type="component" value="Unassembled WGS sequence"/>
</dbReference>
<sequence length="337" mass="35878">MNLIDHFDRGAAISPDRPAFIFDSAETTYRAAREQNLRIANVLRSHGAGLGTKCAVMSDNSPLAFNAVLGIRRAGGIWVPVNARNAVHAHCDFLGLIACEVLFFSAAYAPMIAEIRAAVPSLRLLICLDAPDAHGPALADLIAQAGTKPVALPADDEHTQIIGGIGGTTGKSKGVVIPCRAWDCFIANMLATVPFGRDSVYLAAAPMTHAAGAYAFPVLTVGGTILMHDGVDPELFLTDIARYKVTETFLPPTATLAILARPEIGSVDFSSLRAYISTGAPMAPDRVAELWRVMGPVWYQLYGQTEAVGNVAVLTPRRLHGRNRRAAPCREKAGGQI</sequence>
<evidence type="ECO:0000259" key="1">
    <source>
        <dbReference type="Pfam" id="PF00501"/>
    </source>
</evidence>
<evidence type="ECO:0000313" key="2">
    <source>
        <dbReference type="EMBL" id="SFA47659.1"/>
    </source>
</evidence>
<dbReference type="AlphaFoldDB" id="A0A1I0T7E7"/>
<name>A0A1I0T7E7_9RHOB</name>
<organism evidence="2 3">
    <name type="scientific">Paracoccus halophilus</name>
    <dbReference type="NCBI Taxonomy" id="376733"/>
    <lineage>
        <taxon>Bacteria</taxon>
        <taxon>Pseudomonadati</taxon>
        <taxon>Pseudomonadota</taxon>
        <taxon>Alphaproteobacteria</taxon>
        <taxon>Rhodobacterales</taxon>
        <taxon>Paracoccaceae</taxon>
        <taxon>Paracoccus</taxon>
    </lineage>
</organism>
<dbReference type="Gene3D" id="3.40.50.12780">
    <property type="entry name" value="N-terminal domain of ligase-like"/>
    <property type="match status" value="1"/>
</dbReference>